<keyword evidence="2" id="KW-0732">Signal</keyword>
<dbReference type="Gene3D" id="1.10.4030.10">
    <property type="entry name" value="Porin chaperone SurA, peptide-binding domain"/>
    <property type="match status" value="1"/>
</dbReference>
<dbReference type="SUPFAM" id="SSF109998">
    <property type="entry name" value="Triger factor/SurA peptide-binding domain-like"/>
    <property type="match status" value="1"/>
</dbReference>
<sequence>MKINRFALATAAFACLALQASAQQTPAEQAAADTLEQVQDTLPPRSPQAYKIDGVAAIVGDDAVLESDIEGAYTQRQMNGEYLDESDKCSILEQLITDKMLAYQGQVDSLEVTDSEVSNQVAQTIERLALSAGSVNKMLELYQKPDEETMAADLTPIIRSQAFATAMKKELIGDLNPSPEDVRRFFNRIPKDSLPVFEEEFELATLVLRPKPSQEAIDEVVNRLTQMKKDIEAGTSDFRMMAILYSDDAGSASNGGVYENVSKGQFVKPFEAAAFNLDEGEISDPVETEYGYHIIQVLKRRGEQLDLRHILMKPKLMPDDLQKAQARMDSIVAKVRTGELNFNDAVKRFSQDEATRYNNGNMLNMYTGESAFKVTELDRNLYYAVSNLQAGQVSDPVFIEDGRSGDYYAIYYVRKHSQTHTADYSQDFDKLKTLAKQEMEDNIIKEWVSKKSKEIFIHINDDWKDCPFLSEWQKAQRN</sequence>
<evidence type="ECO:0000256" key="2">
    <source>
        <dbReference type="SAM" id="SignalP"/>
    </source>
</evidence>
<dbReference type="PANTHER" id="PTHR47245">
    <property type="entry name" value="PEPTIDYLPROLYL ISOMERASE"/>
    <property type="match status" value="1"/>
</dbReference>
<comment type="caution">
    <text evidence="4">The sequence shown here is derived from an EMBL/GenBank/DDBJ whole genome shotgun (WGS) entry which is preliminary data.</text>
</comment>
<accession>A0A9D1HAW3</accession>
<gene>
    <name evidence="4" type="ORF">IAC44_04065</name>
</gene>
<dbReference type="InterPro" id="IPR046357">
    <property type="entry name" value="PPIase_dom_sf"/>
</dbReference>
<reference evidence="4" key="1">
    <citation type="submission" date="2020-10" db="EMBL/GenBank/DDBJ databases">
        <authorList>
            <person name="Gilroy R."/>
        </authorList>
    </citation>
    <scope>NUCLEOTIDE SEQUENCE</scope>
    <source>
        <strain evidence="4">1383</strain>
    </source>
</reference>
<dbReference type="PROSITE" id="PS50198">
    <property type="entry name" value="PPIC_PPIASE_2"/>
    <property type="match status" value="2"/>
</dbReference>
<dbReference type="Gene3D" id="3.10.50.40">
    <property type="match status" value="2"/>
</dbReference>
<feature type="chain" id="PRO_5038579512" evidence="2">
    <location>
        <begin position="23"/>
        <end position="478"/>
    </location>
</feature>
<dbReference type="Proteomes" id="UP000824161">
    <property type="component" value="Unassembled WGS sequence"/>
</dbReference>
<feature type="domain" description="PpiC" evidence="3">
    <location>
        <begin position="198"/>
        <end position="299"/>
    </location>
</feature>
<protein>
    <submittedName>
        <fullName evidence="4">Peptidylprolyl isomerase</fullName>
    </submittedName>
</protein>
<dbReference type="GO" id="GO:0003755">
    <property type="term" value="F:peptidyl-prolyl cis-trans isomerase activity"/>
    <property type="evidence" value="ECO:0007669"/>
    <property type="project" value="UniProtKB-KW"/>
</dbReference>
<evidence type="ECO:0000313" key="5">
    <source>
        <dbReference type="Proteomes" id="UP000824161"/>
    </source>
</evidence>
<feature type="domain" description="PpiC" evidence="3">
    <location>
        <begin position="302"/>
        <end position="402"/>
    </location>
</feature>
<feature type="signal peptide" evidence="2">
    <location>
        <begin position="1"/>
        <end position="22"/>
    </location>
</feature>
<dbReference type="PANTHER" id="PTHR47245:SF2">
    <property type="entry name" value="PEPTIDYL-PROLYL CIS-TRANS ISOMERASE HP_0175-RELATED"/>
    <property type="match status" value="1"/>
</dbReference>
<dbReference type="EMBL" id="DVLY01000094">
    <property type="protein sequence ID" value="HIT97995.1"/>
    <property type="molecule type" value="Genomic_DNA"/>
</dbReference>
<evidence type="ECO:0000256" key="1">
    <source>
        <dbReference type="PROSITE-ProRule" id="PRU00278"/>
    </source>
</evidence>
<evidence type="ECO:0000259" key="3">
    <source>
        <dbReference type="PROSITE" id="PS50198"/>
    </source>
</evidence>
<dbReference type="InterPro" id="IPR027304">
    <property type="entry name" value="Trigger_fact/SurA_dom_sf"/>
</dbReference>
<dbReference type="AlphaFoldDB" id="A0A9D1HAW3"/>
<organism evidence="4 5">
    <name type="scientific">Candidatus Merdimorpha stercoravium</name>
    <dbReference type="NCBI Taxonomy" id="2840863"/>
    <lineage>
        <taxon>Bacteria</taxon>
        <taxon>Pseudomonadati</taxon>
        <taxon>Bacteroidota</taxon>
        <taxon>Flavobacteriia</taxon>
        <taxon>Flavobacteriales</taxon>
        <taxon>Candidatus Merdimorpha</taxon>
    </lineage>
</organism>
<proteinExistence type="predicted"/>
<dbReference type="Pfam" id="PF00639">
    <property type="entry name" value="Rotamase"/>
    <property type="match status" value="2"/>
</dbReference>
<dbReference type="SUPFAM" id="SSF54534">
    <property type="entry name" value="FKBP-like"/>
    <property type="match status" value="2"/>
</dbReference>
<keyword evidence="1" id="KW-0697">Rotamase</keyword>
<reference evidence="4" key="2">
    <citation type="journal article" date="2021" name="PeerJ">
        <title>Extensive microbial diversity within the chicken gut microbiome revealed by metagenomics and culture.</title>
        <authorList>
            <person name="Gilroy R."/>
            <person name="Ravi A."/>
            <person name="Getino M."/>
            <person name="Pursley I."/>
            <person name="Horton D.L."/>
            <person name="Alikhan N.F."/>
            <person name="Baker D."/>
            <person name="Gharbi K."/>
            <person name="Hall N."/>
            <person name="Watson M."/>
            <person name="Adriaenssens E.M."/>
            <person name="Foster-Nyarko E."/>
            <person name="Jarju S."/>
            <person name="Secka A."/>
            <person name="Antonio M."/>
            <person name="Oren A."/>
            <person name="Chaudhuri R.R."/>
            <person name="La Ragione R."/>
            <person name="Hildebrand F."/>
            <person name="Pallen M.J."/>
        </authorList>
    </citation>
    <scope>NUCLEOTIDE SEQUENCE</scope>
    <source>
        <strain evidence="4">1383</strain>
    </source>
</reference>
<dbReference type="InterPro" id="IPR000297">
    <property type="entry name" value="PPIase_PpiC"/>
</dbReference>
<name>A0A9D1HAW3_9FLAO</name>
<evidence type="ECO:0000313" key="4">
    <source>
        <dbReference type="EMBL" id="HIT97995.1"/>
    </source>
</evidence>
<dbReference type="InterPro" id="IPR050245">
    <property type="entry name" value="PrsA_foldase"/>
</dbReference>
<keyword evidence="1 4" id="KW-0413">Isomerase</keyword>